<accession>Q0QZE7</accession>
<dbReference type="EMBL" id="DQ149023">
    <property type="protein sequence ID" value="ABA47050.1"/>
    <property type="molecule type" value="Genomic_DNA"/>
</dbReference>
<dbReference type="KEGG" id="vg:4239081"/>
<proteinExistence type="predicted"/>
<evidence type="ECO:0000313" key="1">
    <source>
        <dbReference type="EMBL" id="ABA47050.1"/>
    </source>
</evidence>
<organism evidence="1 2">
    <name type="scientific">Synechococcus phage syn9</name>
    <dbReference type="NCBI Taxonomy" id="382359"/>
    <lineage>
        <taxon>Viruses</taxon>
        <taxon>Duplodnaviria</taxon>
        <taxon>Heunggongvirae</taxon>
        <taxon>Uroviricota</taxon>
        <taxon>Caudoviricetes</taxon>
        <taxon>Pantevenvirales</taxon>
        <taxon>Kyanoviridae</taxon>
        <taxon>Ormenosvirus</taxon>
        <taxon>Ormenosvirus syn9</taxon>
    </lineage>
</organism>
<dbReference type="GeneID" id="4239081"/>
<sequence>MKSLLVVIILILVYQSPDARQFISDKLIETAEFIQPNDNND</sequence>
<reference evidence="1 2" key="1">
    <citation type="journal article" date="2007" name="Environ. Microbiol.">
        <title>Genomic and structural analysis of Syn9, a cyanophage infecting marine Prochlorococcus and Synechococcus.</title>
        <authorList>
            <person name="Weigele P.R."/>
            <person name="Pope W.H."/>
            <person name="Pedulla M.L."/>
            <person name="Houtz J.M."/>
            <person name="Smith A.L."/>
            <person name="Conway J.F."/>
            <person name="King J."/>
            <person name="Hatfull G.F."/>
            <person name="Lawrence J.G."/>
            <person name="Hendrix R.W."/>
        </authorList>
    </citation>
    <scope>NUCLEOTIDE SEQUENCE</scope>
</reference>
<dbReference type="Proteomes" id="UP000000909">
    <property type="component" value="Segment"/>
</dbReference>
<organismHost>
    <name type="scientific">Synechococcus</name>
    <dbReference type="NCBI Taxonomy" id="1129"/>
</organismHost>
<dbReference type="RefSeq" id="YP_717748.1">
    <property type="nucleotide sequence ID" value="NC_008296.2"/>
</dbReference>
<protein>
    <submittedName>
        <fullName evidence="1">Gp81</fullName>
    </submittedName>
</protein>
<keyword evidence="2" id="KW-1185">Reference proteome</keyword>
<name>Q0QZE7_BPSYS</name>
<evidence type="ECO:0000313" key="2">
    <source>
        <dbReference type="Proteomes" id="UP000000909"/>
    </source>
</evidence>